<dbReference type="InterPro" id="IPR010982">
    <property type="entry name" value="Lambda_DNA-bd_dom_sf"/>
</dbReference>
<dbReference type="PROSITE" id="PS50943">
    <property type="entry name" value="HTH_CROC1"/>
    <property type="match status" value="1"/>
</dbReference>
<comment type="caution">
    <text evidence="2">The sequence shown here is derived from an EMBL/GenBank/DDBJ whole genome shotgun (WGS) entry which is preliminary data.</text>
</comment>
<accession>A0ABP7GT99</accession>
<protein>
    <recommendedName>
        <fullName evidence="1">HTH cro/C1-type domain-containing protein</fullName>
    </recommendedName>
</protein>
<dbReference type="Pfam" id="PF01381">
    <property type="entry name" value="HTH_3"/>
    <property type="match status" value="1"/>
</dbReference>
<dbReference type="SUPFAM" id="SSF47413">
    <property type="entry name" value="lambda repressor-like DNA-binding domains"/>
    <property type="match status" value="1"/>
</dbReference>
<dbReference type="Gene3D" id="1.10.260.40">
    <property type="entry name" value="lambda repressor-like DNA-binding domains"/>
    <property type="match status" value="1"/>
</dbReference>
<dbReference type="InterPro" id="IPR001387">
    <property type="entry name" value="Cro/C1-type_HTH"/>
</dbReference>
<keyword evidence="3" id="KW-1185">Reference proteome</keyword>
<evidence type="ECO:0000259" key="1">
    <source>
        <dbReference type="PROSITE" id="PS50943"/>
    </source>
</evidence>
<evidence type="ECO:0000313" key="3">
    <source>
        <dbReference type="Proteomes" id="UP001501456"/>
    </source>
</evidence>
<dbReference type="EMBL" id="BAABBI010000001">
    <property type="protein sequence ID" value="GAA3773601.1"/>
    <property type="molecule type" value="Genomic_DNA"/>
</dbReference>
<evidence type="ECO:0000313" key="2">
    <source>
        <dbReference type="EMBL" id="GAA3773601.1"/>
    </source>
</evidence>
<feature type="domain" description="HTH cro/C1-type" evidence="1">
    <location>
        <begin position="40"/>
        <end position="89"/>
    </location>
</feature>
<sequence>MEFPKNNILDNWLEANQNTEIDRFIERNLAITEKVCVVLKERGIKKKQFAEMLGKSPSEVSKWLSGLHNLTLKSITKMEEVLDINLINIEPIKEIEYVYLGSIPGGGMEDAINDYEETNYSEAS</sequence>
<dbReference type="SMART" id="SM00530">
    <property type="entry name" value="HTH_XRE"/>
    <property type="match status" value="1"/>
</dbReference>
<reference evidence="3" key="1">
    <citation type="journal article" date="2019" name="Int. J. Syst. Evol. Microbiol.">
        <title>The Global Catalogue of Microorganisms (GCM) 10K type strain sequencing project: providing services to taxonomists for standard genome sequencing and annotation.</title>
        <authorList>
            <consortium name="The Broad Institute Genomics Platform"/>
            <consortium name="The Broad Institute Genome Sequencing Center for Infectious Disease"/>
            <person name="Wu L."/>
            <person name="Ma J."/>
        </authorList>
    </citation>
    <scope>NUCLEOTIDE SEQUENCE [LARGE SCALE GENOMIC DNA]</scope>
    <source>
        <strain evidence="3">JCM 17525</strain>
    </source>
</reference>
<gene>
    <name evidence="2" type="ORF">GCM10022271_02100</name>
</gene>
<name>A0ABP7GT99_9FLAO</name>
<dbReference type="RefSeq" id="WP_344726166.1">
    <property type="nucleotide sequence ID" value="NZ_BAABBI010000001.1"/>
</dbReference>
<proteinExistence type="predicted"/>
<dbReference type="CDD" id="cd00093">
    <property type="entry name" value="HTH_XRE"/>
    <property type="match status" value="1"/>
</dbReference>
<organism evidence="2 3">
    <name type="scientific">Corallibacter vietnamensis</name>
    <dbReference type="NCBI Taxonomy" id="904130"/>
    <lineage>
        <taxon>Bacteria</taxon>
        <taxon>Pseudomonadati</taxon>
        <taxon>Bacteroidota</taxon>
        <taxon>Flavobacteriia</taxon>
        <taxon>Flavobacteriales</taxon>
        <taxon>Flavobacteriaceae</taxon>
        <taxon>Corallibacter</taxon>
    </lineage>
</organism>
<dbReference type="Proteomes" id="UP001501456">
    <property type="component" value="Unassembled WGS sequence"/>
</dbReference>